<dbReference type="AlphaFoldDB" id="A0A182IKR7"/>
<evidence type="ECO:0000313" key="1">
    <source>
        <dbReference type="EnsemblMetazoa" id="AATE001006-PA.1"/>
    </source>
</evidence>
<dbReference type="EnsemblMetazoa" id="AATE001006-RA">
    <property type="protein sequence ID" value="AATE001006-PA.1"/>
    <property type="gene ID" value="AATE001006"/>
</dbReference>
<name>A0A182IKR7_ANOAO</name>
<organism evidence="1">
    <name type="scientific">Anopheles atroparvus</name>
    <name type="common">European mosquito</name>
    <dbReference type="NCBI Taxonomy" id="41427"/>
    <lineage>
        <taxon>Eukaryota</taxon>
        <taxon>Metazoa</taxon>
        <taxon>Ecdysozoa</taxon>
        <taxon>Arthropoda</taxon>
        <taxon>Hexapoda</taxon>
        <taxon>Insecta</taxon>
        <taxon>Pterygota</taxon>
        <taxon>Neoptera</taxon>
        <taxon>Endopterygota</taxon>
        <taxon>Diptera</taxon>
        <taxon>Nematocera</taxon>
        <taxon>Culicoidea</taxon>
        <taxon>Culicidae</taxon>
        <taxon>Anophelinae</taxon>
        <taxon>Anopheles</taxon>
    </lineage>
</organism>
<proteinExistence type="predicted"/>
<sequence length="396" mass="42271">MPKNRTGSFADIGVRQQKDIPNGGGGRERGGGCLDTGPENASGALRLLPCATSARFIVLHLEEFGIETGGMGKREHQDESAVKCDMTSRADPCESNGPGCCVSGFGHDSLLVVIVVVVAMFNVTTRKRPEATDAPVPVRVQERAILYFLLLSTKRKEKKENPVPPGKVHGRSETSFGLEPGKTDRAKAGGGAGGGKGHRVQPGSRHWFGLHWADGFDGPPEPSKFETSSGVKASFGSSLPELAAAGCCCRFGLWRALDHFFDLPLFLLTFDDDGVVEEEEELGEVDDSETSGMGGRCEALPTSLQLFNELGKCSDRLQCGPVSVLSSQVRIERIEPDDPSQQLSGGGRLLSGTVQLHQLEVGSREQGLELDASFQHPDGVARSVRFPASSGEDGRV</sequence>
<dbReference type="VEuPathDB" id="VectorBase:AATE001006"/>
<accession>A0A182IKR7</accession>
<reference evidence="1" key="1">
    <citation type="submission" date="2022-08" db="UniProtKB">
        <authorList>
            <consortium name="EnsemblMetazoa"/>
        </authorList>
    </citation>
    <scope>IDENTIFICATION</scope>
    <source>
        <strain evidence="1">EBRO</strain>
    </source>
</reference>
<protein>
    <submittedName>
        <fullName evidence="1">Uncharacterized protein</fullName>
    </submittedName>
</protein>